<dbReference type="InterPro" id="IPR012334">
    <property type="entry name" value="Pectin_lyas_fold"/>
</dbReference>
<evidence type="ECO:0000256" key="4">
    <source>
        <dbReference type="SAM" id="Phobius"/>
    </source>
</evidence>
<dbReference type="CDD" id="cd00005">
    <property type="entry name" value="CBM9_like_1"/>
    <property type="match status" value="1"/>
</dbReference>
<gene>
    <name evidence="7" type="ORF">MJB10_08725</name>
</gene>
<dbReference type="Gene3D" id="2.160.20.10">
    <property type="entry name" value="Single-stranded right-handed beta-helix, Pectin lyase-like"/>
    <property type="match status" value="1"/>
</dbReference>
<dbReference type="GO" id="GO:0016052">
    <property type="term" value="P:carbohydrate catabolic process"/>
    <property type="evidence" value="ECO:0007669"/>
    <property type="project" value="InterPro"/>
</dbReference>
<dbReference type="InterPro" id="IPR059226">
    <property type="entry name" value="Choice_anch_Q_dom"/>
</dbReference>
<feature type="domain" description="Bacterial Ig-like" evidence="6">
    <location>
        <begin position="1243"/>
        <end position="1300"/>
    </location>
</feature>
<keyword evidence="4" id="KW-0812">Transmembrane</keyword>
<dbReference type="GO" id="GO:0030246">
    <property type="term" value="F:carbohydrate binding"/>
    <property type="evidence" value="ECO:0007669"/>
    <property type="project" value="InterPro"/>
</dbReference>
<accession>A0AA96RP10</accession>
<dbReference type="GO" id="GO:0004553">
    <property type="term" value="F:hydrolase activity, hydrolyzing O-glycosyl compounds"/>
    <property type="evidence" value="ECO:0007669"/>
    <property type="project" value="InterPro"/>
</dbReference>
<evidence type="ECO:0000256" key="2">
    <source>
        <dbReference type="ARBA" id="ARBA00022525"/>
    </source>
</evidence>
<dbReference type="Pfam" id="PF07532">
    <property type="entry name" value="Big_4"/>
    <property type="match status" value="4"/>
</dbReference>
<evidence type="ECO:0000256" key="1">
    <source>
        <dbReference type="ARBA" id="ARBA00004613"/>
    </source>
</evidence>
<dbReference type="SUPFAM" id="SSF51126">
    <property type="entry name" value="Pectin lyase-like"/>
    <property type="match status" value="1"/>
</dbReference>
<feature type="domain" description="Bacterial Ig-like" evidence="6">
    <location>
        <begin position="1399"/>
        <end position="1456"/>
    </location>
</feature>
<feature type="domain" description="Bacterial Ig-like" evidence="6">
    <location>
        <begin position="1165"/>
        <end position="1222"/>
    </location>
</feature>
<dbReference type="GO" id="GO:0005576">
    <property type="term" value="C:extracellular region"/>
    <property type="evidence" value="ECO:0007669"/>
    <property type="project" value="UniProtKB-SubCell"/>
</dbReference>
<evidence type="ECO:0000313" key="8">
    <source>
        <dbReference type="Proteomes" id="UP001304650"/>
    </source>
</evidence>
<organism evidence="7 8">
    <name type="scientific">Paenibacillus roseopurpureus</name>
    <dbReference type="NCBI Taxonomy" id="2918901"/>
    <lineage>
        <taxon>Bacteria</taxon>
        <taxon>Bacillati</taxon>
        <taxon>Bacillota</taxon>
        <taxon>Bacilli</taxon>
        <taxon>Bacillales</taxon>
        <taxon>Paenibacillaceae</taxon>
        <taxon>Paenibacillus</taxon>
    </lineage>
</organism>
<feature type="domain" description="Carbohydrate-binding" evidence="5">
    <location>
        <begin position="976"/>
        <end position="1154"/>
    </location>
</feature>
<keyword evidence="2" id="KW-0964">Secreted</keyword>
<dbReference type="InterPro" id="IPR010502">
    <property type="entry name" value="Carb-bd_dom_fam9"/>
</dbReference>
<dbReference type="InterPro" id="IPR052052">
    <property type="entry name" value="Polysaccharide_Lyase_9"/>
</dbReference>
<dbReference type="InterPro" id="IPR006626">
    <property type="entry name" value="PbH1"/>
</dbReference>
<dbReference type="InterPro" id="IPR011081">
    <property type="entry name" value="Big_4"/>
</dbReference>
<comment type="subcellular location">
    <subcellularLocation>
        <location evidence="1">Secreted</location>
    </subcellularLocation>
</comment>
<dbReference type="EMBL" id="CP130319">
    <property type="protein sequence ID" value="WNR46162.1"/>
    <property type="molecule type" value="Genomic_DNA"/>
</dbReference>
<keyword evidence="4" id="KW-1133">Transmembrane helix</keyword>
<dbReference type="PANTHER" id="PTHR40088:SF2">
    <property type="entry name" value="SECRETED SUGAR HYDROLASE"/>
    <property type="match status" value="1"/>
</dbReference>
<dbReference type="GO" id="GO:0016837">
    <property type="term" value="F:carbon-oxygen lyase activity, acting on polysaccharides"/>
    <property type="evidence" value="ECO:0007669"/>
    <property type="project" value="TreeGrafter"/>
</dbReference>
<protein>
    <submittedName>
        <fullName evidence="7">Sugar-binding protein</fullName>
    </submittedName>
</protein>
<evidence type="ECO:0000256" key="3">
    <source>
        <dbReference type="ARBA" id="ARBA00022729"/>
    </source>
</evidence>
<dbReference type="InterPro" id="IPR011050">
    <property type="entry name" value="Pectin_lyase_fold/virulence"/>
</dbReference>
<dbReference type="SMART" id="SM00710">
    <property type="entry name" value="PbH1"/>
    <property type="match status" value="6"/>
</dbReference>
<proteinExistence type="predicted"/>
<dbReference type="NCBIfam" id="NF041518">
    <property type="entry name" value="choice_anch_Q"/>
    <property type="match status" value="1"/>
</dbReference>
<keyword evidence="8" id="KW-1185">Reference proteome</keyword>
<dbReference type="Proteomes" id="UP001304650">
    <property type="component" value="Chromosome"/>
</dbReference>
<evidence type="ECO:0000259" key="5">
    <source>
        <dbReference type="Pfam" id="PF06452"/>
    </source>
</evidence>
<feature type="transmembrane region" description="Helical" evidence="4">
    <location>
        <begin position="7"/>
        <end position="25"/>
    </location>
</feature>
<dbReference type="PANTHER" id="PTHR40088">
    <property type="entry name" value="PECTATE LYASE (EUROFUNG)"/>
    <property type="match status" value="1"/>
</dbReference>
<dbReference type="SUPFAM" id="SSF49344">
    <property type="entry name" value="CBD9-like"/>
    <property type="match status" value="1"/>
</dbReference>
<dbReference type="KEGG" id="proo:MJB10_08725"/>
<dbReference type="Pfam" id="PF06452">
    <property type="entry name" value="CBM9_1"/>
    <property type="match status" value="1"/>
</dbReference>
<sequence length="1685" mass="180215">MKKITSYIVMLTMMISIINMGIPQFSGKVAAAATVAQNHTFETTDPNFGSFAVGTEINTLPTMTAVEPVFSRKIVSDATGNRSLEVTVPADAQGKTRFYYGANAGLQATGNKFSFEGSLTFNNQAKEFDLKVIPGDWKQNLPLAKFLPNGDIQVKSGTVTQTTWAKRGTWAANTTYVVKLDLYKDINKYDLFLKDTTTGVTTMLASGEPLMNYDNHGFLELGVVYYNIEAIGTTAASSTSVRYDNVKLSYSNDVRDTNLPPADTTVLRTTTFETTDTDTAIAGTATGAVIKTNILDAKSPSVMKIVYENSSRWVEVATTQDEPGDIGFPIFPSWMADTKYKSYTLEADFMLKDNFADYYLRLIDGSWGVKSNTLLFSKNGNIYARSSATGNGSFAARTTWEVNKAFSLKLVVHADSLSYDLYHVKDGVSTRLVNNEPIQNSNLFTTNGLAALMLNVDAGTHSKSTILVDNIKISVSNLAGSAPIINPNPGALLDAAPVIGVPIEYYVSPTGSDANNGKSPSTPLLTLQKASSLTAPGDTVYLMDGTFTYSGGGRMATITKSGAFNTATNQPAYITYKPAPGAHPILFTDNAWDVILIQANYIIIEGLEIKGNNQNLTVADGEAAYNYWYEQTQAGLPVNYGDPRFTRANANGISVNSGTNLANGLPPFHHITIRNNVVHDMPGGGIGSANVDYITIENNQVYNNAWYTMYACSGISVLGGVDIDTQTGYKSIVRNNIVHDNQTNVKWNQTKSYSDGNGIIIDFNKNTGRTFPAYKGKTLVENNISYNNGGSGIHSFNSANVDIINNTLYNNNQNPRLSYSQLFASTSDKINIFNNIVYSRDLRPGETNYNINNANGSEFVVFANNIYYNGGTPKVMGINDVLADPKFVSLDPSDPNFLRLQADSPAIDRGTKTLAPALDIVRAARPQGAKYDIGAYETSYTSATPIVNDVTDIEAIRQTMIFTPENGAARYGTPTVDGAVDGIWNTAPVLNANKYIDNITAPVTSGATAKVRVLWDADNLYVLADVTDPVLRKTNVNPWEQDSVEIFLDENNGKTTSHEGDDRQYRINYDNEKTVGRQGNISEFTSATSLTSDGYIVEVKIPFKTIKGSEGKVIGFDAQVNDDNGVGARTSTAIWSDTKGVGYSNTSRWGNLTLLAQPPVIITAIQPVNVTTTAEIAPTLPSNVEAVYSNATTSSVSVVWDAIDPQSYAQAGSFTVNGTVNGTSIKAAANITVNPKPVVVTAIQPVNVTTTEEISPTLPSNVEVVYSNATTTSESVVWDAIDPQSYAQAGSFTVNGTVNGISIQAVANVTVNPKPVVVTVIQPVNVTTTEEIAPILPSEVSVDYSNATTASVSVVWDAVAPQSYAQAGSFTVNGTVDGTSIKAVANVTVNPKPVVVTAIQPVNVTTTEGIAPILPSEVSVDYSNATTASVSVVWDAVALQSYAQAGSFTVNGTVNGTSIKAAANVTVTPSNQGPVGTISVTVSVDSAGTAKAAVSDNQLTQALAKVIEAAQGGKKVAPIVIQIKNATDPIKGISLELSPASIAALTNSKVDSLIVTTGSITMSLDKKALEGINSSLAGRNASEKVSINFSQLDPQSVITKHPAAAKNLKNIGDRPIYNLSITAGNQTISDIKGGTIQMTWPYSLQTSDNPHSILIYYLDDIGNLEVKRCDYDFSTQSISFRTNHF</sequence>
<reference evidence="7" key="1">
    <citation type="submission" date="2022-02" db="EMBL/GenBank/DDBJ databases">
        <title>Paenibacillus sp. MBLB1832 Whole Genome Shotgun Sequencing.</title>
        <authorList>
            <person name="Hwang C.Y."/>
            <person name="Cho E.-S."/>
            <person name="Seo M.-J."/>
        </authorList>
    </citation>
    <scope>NUCLEOTIDE SEQUENCE</scope>
    <source>
        <strain evidence="7">MBLB1832</strain>
    </source>
</reference>
<evidence type="ECO:0000259" key="6">
    <source>
        <dbReference type="Pfam" id="PF07532"/>
    </source>
</evidence>
<evidence type="ECO:0000313" key="7">
    <source>
        <dbReference type="EMBL" id="WNR46162.1"/>
    </source>
</evidence>
<name>A0AA96RP10_9BACL</name>
<feature type="domain" description="Bacterial Ig-like" evidence="6">
    <location>
        <begin position="1321"/>
        <end position="1379"/>
    </location>
</feature>
<dbReference type="Gene3D" id="2.60.40.1190">
    <property type="match status" value="1"/>
</dbReference>
<keyword evidence="4" id="KW-0472">Membrane</keyword>
<keyword evidence="3" id="KW-0732">Signal</keyword>
<dbReference type="RefSeq" id="WP_314803585.1">
    <property type="nucleotide sequence ID" value="NZ_CP130319.1"/>
</dbReference>